<dbReference type="AlphaFoldDB" id="A0A224YB70"/>
<protein>
    <submittedName>
        <fullName evidence="1">Uncharacterized protein</fullName>
    </submittedName>
</protein>
<proteinExistence type="predicted"/>
<evidence type="ECO:0000313" key="1">
    <source>
        <dbReference type="EMBL" id="MAA12899.1"/>
    </source>
</evidence>
<name>A0A224YB70_9ACAR</name>
<dbReference type="EMBL" id="GFPF01001753">
    <property type="protein sequence ID" value="MAA12899.1"/>
    <property type="molecule type" value="Transcribed_RNA"/>
</dbReference>
<sequence>MLPFSLSLPTIHFLCFPHMPSSIASFPRPLNYFSSKAFFFCIVAGVPGEGHMGESLPQDFCLPPPPCIVKRKHNENMAHSSSESQSRSEMQLQLHCIVQTAVYFLRCLESPRSVVSLLPVWPAGALCAATTMPCLSESAQTVFSSEK</sequence>
<organism evidence="1">
    <name type="scientific">Rhipicephalus zambeziensis</name>
    <dbReference type="NCBI Taxonomy" id="60191"/>
    <lineage>
        <taxon>Eukaryota</taxon>
        <taxon>Metazoa</taxon>
        <taxon>Ecdysozoa</taxon>
        <taxon>Arthropoda</taxon>
        <taxon>Chelicerata</taxon>
        <taxon>Arachnida</taxon>
        <taxon>Acari</taxon>
        <taxon>Parasitiformes</taxon>
        <taxon>Ixodida</taxon>
        <taxon>Ixodoidea</taxon>
        <taxon>Ixodidae</taxon>
        <taxon>Rhipicephalinae</taxon>
        <taxon>Rhipicephalus</taxon>
        <taxon>Rhipicephalus</taxon>
    </lineage>
</organism>
<accession>A0A224YB70</accession>
<reference evidence="1" key="1">
    <citation type="journal article" date="2017" name="Parasit. Vectors">
        <title>Sialotranscriptomics of Rhipicephalus zambeziensis reveals intricate expression profiles of secretory proteins and suggests tight temporal transcriptional regulation during blood-feeding.</title>
        <authorList>
            <person name="de Castro M.H."/>
            <person name="de Klerk D."/>
            <person name="Pienaar R."/>
            <person name="Rees D.J.G."/>
            <person name="Mans B.J."/>
        </authorList>
    </citation>
    <scope>NUCLEOTIDE SEQUENCE</scope>
    <source>
        <tissue evidence="1">Salivary glands</tissue>
    </source>
</reference>